<dbReference type="AlphaFoldDB" id="A0A508A978"/>
<comment type="caution">
    <text evidence="2">The sequence shown here is derived from an EMBL/GenBank/DDBJ whole genome shotgun (WGS) entry which is preliminary data.</text>
</comment>
<dbReference type="PANTHER" id="PTHR43792">
    <property type="entry name" value="GNAT FAMILY, PUTATIVE (AFU_ORTHOLOGUE AFUA_3G00765)-RELATED-RELATED"/>
    <property type="match status" value="1"/>
</dbReference>
<dbReference type="Proteomes" id="UP000318212">
    <property type="component" value="Unassembled WGS sequence"/>
</dbReference>
<dbReference type="InterPro" id="IPR000182">
    <property type="entry name" value="GNAT_dom"/>
</dbReference>
<keyword evidence="3" id="KW-1185">Reference proteome</keyword>
<proteinExistence type="predicted"/>
<evidence type="ECO:0000313" key="2">
    <source>
        <dbReference type="EMBL" id="TQD44438.1"/>
    </source>
</evidence>
<name>A0A508A978_9GAMM</name>
<gene>
    <name evidence="2" type="ORF">FKV25_09670</name>
</gene>
<accession>A0A508A978</accession>
<dbReference type="InterPro" id="IPR016181">
    <property type="entry name" value="Acyl_CoA_acyltransferase"/>
</dbReference>
<dbReference type="GO" id="GO:0016747">
    <property type="term" value="F:acyltransferase activity, transferring groups other than amino-acyl groups"/>
    <property type="evidence" value="ECO:0007669"/>
    <property type="project" value="InterPro"/>
</dbReference>
<evidence type="ECO:0000313" key="3">
    <source>
        <dbReference type="Proteomes" id="UP000318212"/>
    </source>
</evidence>
<dbReference type="InterPro" id="IPR051531">
    <property type="entry name" value="N-acetyltransferase"/>
</dbReference>
<dbReference type="Pfam" id="PF13302">
    <property type="entry name" value="Acetyltransf_3"/>
    <property type="match status" value="1"/>
</dbReference>
<keyword evidence="2" id="KW-0808">Transferase</keyword>
<dbReference type="SUPFAM" id="SSF55729">
    <property type="entry name" value="Acyl-CoA N-acyltransferases (Nat)"/>
    <property type="match status" value="1"/>
</dbReference>
<protein>
    <submittedName>
        <fullName evidence="2">GNAT family N-acetyltransferase</fullName>
    </submittedName>
</protein>
<dbReference type="PROSITE" id="PS51186">
    <property type="entry name" value="GNAT"/>
    <property type="match status" value="1"/>
</dbReference>
<dbReference type="EMBL" id="VICE01000090">
    <property type="protein sequence ID" value="TQD44438.1"/>
    <property type="molecule type" value="Genomic_DNA"/>
</dbReference>
<dbReference type="OrthoDB" id="9801656at2"/>
<dbReference type="Gene3D" id="3.40.630.30">
    <property type="match status" value="1"/>
</dbReference>
<sequence>MGGLDVALEIGGAPVIETGRLVLRLPQAGDFERYAELFGDESARHIGGPLSRGDAWRRFLQMPGAWMLQGFGMFSVVEKASGRWVGQAGPWQPDGWPGTEVGYAFHPDARGRGYATEACEAAIDWAFDTLGWTEVIHCIAPANTASQQVAVRLGSTRLGKAALPPPLDTHEADLWGQSREAWRARRAESSR</sequence>
<reference evidence="2 3" key="1">
    <citation type="submission" date="2019-06" db="EMBL/GenBank/DDBJ databases">
        <title>Lysobacter alkalisoli sp. nov. isolated from saline soil.</title>
        <authorList>
            <person name="Sun J.-Q."/>
            <person name="Xu L."/>
        </authorList>
    </citation>
    <scope>NUCLEOTIDE SEQUENCE [LARGE SCALE GENOMIC DNA]</scope>
    <source>
        <strain evidence="2 3">JCM 31130</strain>
    </source>
</reference>
<dbReference type="PANTHER" id="PTHR43792:SF1">
    <property type="entry name" value="N-ACETYLTRANSFERASE DOMAIN-CONTAINING PROTEIN"/>
    <property type="match status" value="1"/>
</dbReference>
<feature type="domain" description="N-acetyltransferase" evidence="1">
    <location>
        <begin position="21"/>
        <end position="180"/>
    </location>
</feature>
<organism evidence="2 3">
    <name type="scientific">Marilutibacter aestuarii</name>
    <dbReference type="NCBI Taxonomy" id="1706195"/>
    <lineage>
        <taxon>Bacteria</taxon>
        <taxon>Pseudomonadati</taxon>
        <taxon>Pseudomonadota</taxon>
        <taxon>Gammaproteobacteria</taxon>
        <taxon>Lysobacterales</taxon>
        <taxon>Lysobacteraceae</taxon>
        <taxon>Marilutibacter</taxon>
    </lineage>
</organism>
<evidence type="ECO:0000259" key="1">
    <source>
        <dbReference type="PROSITE" id="PS51186"/>
    </source>
</evidence>